<feature type="domain" description="HTH LytTR-type" evidence="3">
    <location>
        <begin position="125"/>
        <end position="223"/>
    </location>
</feature>
<protein>
    <submittedName>
        <fullName evidence="4">LytTR family two component transcriptional regulator</fullName>
    </submittedName>
</protein>
<dbReference type="AlphaFoldDB" id="A0A4R6ILB0"/>
<dbReference type="SMART" id="SM00850">
    <property type="entry name" value="LytTR"/>
    <property type="match status" value="1"/>
</dbReference>
<dbReference type="InterPro" id="IPR007492">
    <property type="entry name" value="LytTR_DNA-bd_dom"/>
</dbReference>
<dbReference type="PANTHER" id="PTHR37299:SF1">
    <property type="entry name" value="STAGE 0 SPORULATION PROTEIN A HOMOLOG"/>
    <property type="match status" value="1"/>
</dbReference>
<proteinExistence type="predicted"/>
<dbReference type="EMBL" id="SNWM01000002">
    <property type="protein sequence ID" value="TDO22882.1"/>
    <property type="molecule type" value="Genomic_DNA"/>
</dbReference>
<dbReference type="SUPFAM" id="SSF52172">
    <property type="entry name" value="CheY-like"/>
    <property type="match status" value="1"/>
</dbReference>
<evidence type="ECO:0000313" key="4">
    <source>
        <dbReference type="EMBL" id="TDO22882.1"/>
    </source>
</evidence>
<dbReference type="PROSITE" id="PS50110">
    <property type="entry name" value="RESPONSE_REGULATORY"/>
    <property type="match status" value="1"/>
</dbReference>
<dbReference type="Proteomes" id="UP000295499">
    <property type="component" value="Unassembled WGS sequence"/>
</dbReference>
<dbReference type="InterPro" id="IPR046947">
    <property type="entry name" value="LytR-like"/>
</dbReference>
<feature type="modified residue" description="4-aspartylphosphate" evidence="1">
    <location>
        <position position="53"/>
    </location>
</feature>
<organism evidence="4 5">
    <name type="scientific">Pedobacter duraquae</name>
    <dbReference type="NCBI Taxonomy" id="425511"/>
    <lineage>
        <taxon>Bacteria</taxon>
        <taxon>Pseudomonadati</taxon>
        <taxon>Bacteroidota</taxon>
        <taxon>Sphingobacteriia</taxon>
        <taxon>Sphingobacteriales</taxon>
        <taxon>Sphingobacteriaceae</taxon>
        <taxon>Pedobacter</taxon>
    </lineage>
</organism>
<reference evidence="4 5" key="1">
    <citation type="submission" date="2019-03" db="EMBL/GenBank/DDBJ databases">
        <title>Genomic Encyclopedia of Archaeal and Bacterial Type Strains, Phase II (KMG-II): from individual species to whole genera.</title>
        <authorList>
            <person name="Goeker M."/>
        </authorList>
    </citation>
    <scope>NUCLEOTIDE SEQUENCE [LARGE SCALE GENOMIC DNA]</scope>
    <source>
        <strain evidence="4 5">DSM 19034</strain>
    </source>
</reference>
<dbReference type="OrthoDB" id="9787344at2"/>
<dbReference type="SMART" id="SM00448">
    <property type="entry name" value="REC"/>
    <property type="match status" value="1"/>
</dbReference>
<dbReference type="Gene3D" id="3.40.50.2300">
    <property type="match status" value="1"/>
</dbReference>
<dbReference type="Pfam" id="PF04397">
    <property type="entry name" value="LytTR"/>
    <property type="match status" value="1"/>
</dbReference>
<evidence type="ECO:0000259" key="2">
    <source>
        <dbReference type="PROSITE" id="PS50110"/>
    </source>
</evidence>
<dbReference type="Gene3D" id="2.40.50.1020">
    <property type="entry name" value="LytTr DNA-binding domain"/>
    <property type="match status" value="1"/>
</dbReference>
<comment type="caution">
    <text evidence="4">The sequence shown here is derived from an EMBL/GenBank/DDBJ whole genome shotgun (WGS) entry which is preliminary data.</text>
</comment>
<evidence type="ECO:0000313" key="5">
    <source>
        <dbReference type="Proteomes" id="UP000295499"/>
    </source>
</evidence>
<feature type="domain" description="Response regulatory" evidence="2">
    <location>
        <begin position="2"/>
        <end position="113"/>
    </location>
</feature>
<sequence>MKCVILDDEPLAHQVLEHYIMQTPGLSLVAKFRNAVEAYEYMGKHHVDLLFLDVEMPLINGISFLTALAKPPKTIFTTAYKQYAFEGFELNAVDYLLKPFSYERFVTAVNKLGSLSAENESMHTLIIKDKGGFLNLRQQDVWYVEGCKDYVKIVTPEKTHVIYHTLKGILEKLDPVQFVQIHRSYLVNRIYIARILQDSVVLADQQTLPVGQVYKKYLLNKLK</sequence>
<gene>
    <name evidence="4" type="ORF">CLV32_1867</name>
</gene>
<evidence type="ECO:0000259" key="3">
    <source>
        <dbReference type="PROSITE" id="PS50930"/>
    </source>
</evidence>
<dbReference type="GO" id="GO:0003677">
    <property type="term" value="F:DNA binding"/>
    <property type="evidence" value="ECO:0007669"/>
    <property type="project" value="InterPro"/>
</dbReference>
<dbReference type="PANTHER" id="PTHR37299">
    <property type="entry name" value="TRANSCRIPTIONAL REGULATOR-RELATED"/>
    <property type="match status" value="1"/>
</dbReference>
<dbReference type="PROSITE" id="PS50930">
    <property type="entry name" value="HTH_LYTTR"/>
    <property type="match status" value="1"/>
</dbReference>
<keyword evidence="5" id="KW-1185">Reference proteome</keyword>
<dbReference type="Pfam" id="PF00072">
    <property type="entry name" value="Response_reg"/>
    <property type="match status" value="1"/>
</dbReference>
<dbReference type="InterPro" id="IPR011006">
    <property type="entry name" value="CheY-like_superfamily"/>
</dbReference>
<accession>A0A4R6ILB0</accession>
<name>A0A4R6ILB0_9SPHI</name>
<evidence type="ECO:0000256" key="1">
    <source>
        <dbReference type="PROSITE-ProRule" id="PRU00169"/>
    </source>
</evidence>
<dbReference type="RefSeq" id="WP_133554599.1">
    <property type="nucleotide sequence ID" value="NZ_SNWM01000002.1"/>
</dbReference>
<keyword evidence="1" id="KW-0597">Phosphoprotein</keyword>
<dbReference type="InterPro" id="IPR001789">
    <property type="entry name" value="Sig_transdc_resp-reg_receiver"/>
</dbReference>
<dbReference type="GO" id="GO:0000156">
    <property type="term" value="F:phosphorelay response regulator activity"/>
    <property type="evidence" value="ECO:0007669"/>
    <property type="project" value="InterPro"/>
</dbReference>